<organism evidence="2 3">
    <name type="scientific">Toxoplasma gondii RUB</name>
    <dbReference type="NCBI Taxonomy" id="935652"/>
    <lineage>
        <taxon>Eukaryota</taxon>
        <taxon>Sar</taxon>
        <taxon>Alveolata</taxon>
        <taxon>Apicomplexa</taxon>
        <taxon>Conoidasida</taxon>
        <taxon>Coccidia</taxon>
        <taxon>Eucoccidiorida</taxon>
        <taxon>Eimeriorina</taxon>
        <taxon>Sarcocystidae</taxon>
        <taxon>Toxoplasma</taxon>
    </lineage>
</organism>
<sequence>LRKEEDPFWDPIEKEKCIGKAVLFLQSLTAQLESESNAHIFNKEGVEVGQLNVAVFPVTKDGKELEDDDIKESPEELLGTSAYYEVRILSASGLPKELSNNTFVKFKFFRCSSYTETPRVRGSTANPVFNFRKIFEESVTPTFMDYLENEVLIFEVYGEDLRATK</sequence>
<dbReference type="InterPro" id="IPR035892">
    <property type="entry name" value="C2_domain_sf"/>
</dbReference>
<dbReference type="PROSITE" id="PS50004">
    <property type="entry name" value="C2"/>
    <property type="match status" value="1"/>
</dbReference>
<protein>
    <submittedName>
        <fullName evidence="2">Putative Chromosome-associated kinesin KLP1</fullName>
    </submittedName>
</protein>
<evidence type="ECO:0000259" key="1">
    <source>
        <dbReference type="PROSITE" id="PS50004"/>
    </source>
</evidence>
<gene>
    <name evidence="2" type="ORF">TGRUB_221420B</name>
</gene>
<evidence type="ECO:0000313" key="2">
    <source>
        <dbReference type="EMBL" id="KFG61071.1"/>
    </source>
</evidence>
<reference evidence="2 3" key="1">
    <citation type="submission" date="2014-05" db="EMBL/GenBank/DDBJ databases">
        <authorList>
            <person name="Sibley D."/>
            <person name="Venepally P."/>
            <person name="Karamycheva S."/>
            <person name="Hadjithomas M."/>
            <person name="Khan A."/>
            <person name="Brunk B."/>
            <person name="Roos D."/>
            <person name="Caler E."/>
            <person name="Lorenzi H."/>
        </authorList>
    </citation>
    <scope>NUCLEOTIDE SEQUENCE [LARGE SCALE GENOMIC DNA]</scope>
    <source>
        <strain evidence="2 3">RUB</strain>
    </source>
</reference>
<dbReference type="SUPFAM" id="SSF49562">
    <property type="entry name" value="C2 domain (Calcium/lipid-binding domain, CaLB)"/>
    <property type="match status" value="1"/>
</dbReference>
<dbReference type="EMBL" id="AFYV02001721">
    <property type="protein sequence ID" value="KFG61071.1"/>
    <property type="molecule type" value="Genomic_DNA"/>
</dbReference>
<dbReference type="Gene3D" id="2.60.40.150">
    <property type="entry name" value="C2 domain"/>
    <property type="match status" value="1"/>
</dbReference>
<evidence type="ECO:0000313" key="3">
    <source>
        <dbReference type="Proteomes" id="UP000028834"/>
    </source>
</evidence>
<proteinExistence type="predicted"/>
<dbReference type="AlphaFoldDB" id="A0A086LWQ3"/>
<dbReference type="VEuPathDB" id="ToxoDB:TGRUB_221420B"/>
<feature type="non-terminal residue" evidence="2">
    <location>
        <position position="1"/>
    </location>
</feature>
<dbReference type="CDD" id="cd00030">
    <property type="entry name" value="C2"/>
    <property type="match status" value="1"/>
</dbReference>
<comment type="caution">
    <text evidence="2">The sequence shown here is derived from an EMBL/GenBank/DDBJ whole genome shotgun (WGS) entry which is preliminary data.</text>
</comment>
<accession>A0A086LWQ3</accession>
<dbReference type="Proteomes" id="UP000028834">
    <property type="component" value="Unassembled WGS sequence"/>
</dbReference>
<dbReference type="InterPro" id="IPR000008">
    <property type="entry name" value="C2_dom"/>
</dbReference>
<feature type="domain" description="C2" evidence="1">
    <location>
        <begin position="64"/>
        <end position="165"/>
    </location>
</feature>
<dbReference type="Pfam" id="PF00168">
    <property type="entry name" value="C2"/>
    <property type="match status" value="1"/>
</dbReference>
<name>A0A086LWQ3_TOXGO</name>